<dbReference type="AlphaFoldDB" id="A0AA36EWX5"/>
<reference evidence="1" key="1">
    <citation type="submission" date="2023-08" db="EMBL/GenBank/DDBJ databases">
        <authorList>
            <person name="Alioto T."/>
            <person name="Alioto T."/>
            <person name="Gomez Garrido J."/>
        </authorList>
    </citation>
    <scope>NUCLEOTIDE SEQUENCE</scope>
</reference>
<dbReference type="EMBL" id="OX597814">
    <property type="protein sequence ID" value="CAI9714965.1"/>
    <property type="molecule type" value="Genomic_DNA"/>
</dbReference>
<gene>
    <name evidence="1" type="ORF">OCTVUL_1B009382</name>
</gene>
<accession>A0AA36EWX5</accession>
<evidence type="ECO:0000313" key="1">
    <source>
        <dbReference type="EMBL" id="CAI9714965.1"/>
    </source>
</evidence>
<sequence length="126" mass="14668">MHNQKTEENKITLLTRINKTYLILSCDSHCVPLCYHYKNIQIQLCLDYITSVFYIVDNIQEFASSSVTSYHKFYFKKAYIMQPLPTYTVDLKKTDVSGQVQRSILSNYNAIKSLATPDTKNENEHC</sequence>
<protein>
    <submittedName>
        <fullName evidence="1">Uncharacterized protein</fullName>
    </submittedName>
</protein>
<evidence type="ECO:0000313" key="2">
    <source>
        <dbReference type="Proteomes" id="UP001162480"/>
    </source>
</evidence>
<proteinExistence type="predicted"/>
<name>A0AA36EWX5_OCTVU</name>
<dbReference type="Proteomes" id="UP001162480">
    <property type="component" value="Chromosome 1"/>
</dbReference>
<organism evidence="1 2">
    <name type="scientific">Octopus vulgaris</name>
    <name type="common">Common octopus</name>
    <dbReference type="NCBI Taxonomy" id="6645"/>
    <lineage>
        <taxon>Eukaryota</taxon>
        <taxon>Metazoa</taxon>
        <taxon>Spiralia</taxon>
        <taxon>Lophotrochozoa</taxon>
        <taxon>Mollusca</taxon>
        <taxon>Cephalopoda</taxon>
        <taxon>Coleoidea</taxon>
        <taxon>Octopodiformes</taxon>
        <taxon>Octopoda</taxon>
        <taxon>Incirrata</taxon>
        <taxon>Octopodidae</taxon>
        <taxon>Octopus</taxon>
    </lineage>
</organism>
<keyword evidence="2" id="KW-1185">Reference proteome</keyword>